<keyword evidence="2" id="KW-1185">Reference proteome</keyword>
<dbReference type="EMBL" id="ML208629">
    <property type="protein sequence ID" value="TFK61780.1"/>
    <property type="molecule type" value="Genomic_DNA"/>
</dbReference>
<organism evidence="1 2">
    <name type="scientific">Pluteus cervinus</name>
    <dbReference type="NCBI Taxonomy" id="181527"/>
    <lineage>
        <taxon>Eukaryota</taxon>
        <taxon>Fungi</taxon>
        <taxon>Dikarya</taxon>
        <taxon>Basidiomycota</taxon>
        <taxon>Agaricomycotina</taxon>
        <taxon>Agaricomycetes</taxon>
        <taxon>Agaricomycetidae</taxon>
        <taxon>Agaricales</taxon>
        <taxon>Pluteineae</taxon>
        <taxon>Pluteaceae</taxon>
        <taxon>Pluteus</taxon>
    </lineage>
</organism>
<evidence type="ECO:0000313" key="1">
    <source>
        <dbReference type="EMBL" id="TFK61780.1"/>
    </source>
</evidence>
<accession>A0ACD3A7T0</accession>
<reference evidence="1 2" key="1">
    <citation type="journal article" date="2019" name="Nat. Ecol. Evol.">
        <title>Megaphylogeny resolves global patterns of mushroom evolution.</title>
        <authorList>
            <person name="Varga T."/>
            <person name="Krizsan K."/>
            <person name="Foldi C."/>
            <person name="Dima B."/>
            <person name="Sanchez-Garcia M."/>
            <person name="Sanchez-Ramirez S."/>
            <person name="Szollosi G.J."/>
            <person name="Szarkandi J.G."/>
            <person name="Papp V."/>
            <person name="Albert L."/>
            <person name="Andreopoulos W."/>
            <person name="Angelini C."/>
            <person name="Antonin V."/>
            <person name="Barry K.W."/>
            <person name="Bougher N.L."/>
            <person name="Buchanan P."/>
            <person name="Buyck B."/>
            <person name="Bense V."/>
            <person name="Catcheside P."/>
            <person name="Chovatia M."/>
            <person name="Cooper J."/>
            <person name="Damon W."/>
            <person name="Desjardin D."/>
            <person name="Finy P."/>
            <person name="Geml J."/>
            <person name="Haridas S."/>
            <person name="Hughes K."/>
            <person name="Justo A."/>
            <person name="Karasinski D."/>
            <person name="Kautmanova I."/>
            <person name="Kiss B."/>
            <person name="Kocsube S."/>
            <person name="Kotiranta H."/>
            <person name="LaButti K.M."/>
            <person name="Lechner B.E."/>
            <person name="Liimatainen K."/>
            <person name="Lipzen A."/>
            <person name="Lukacs Z."/>
            <person name="Mihaltcheva S."/>
            <person name="Morgado L.N."/>
            <person name="Niskanen T."/>
            <person name="Noordeloos M.E."/>
            <person name="Ohm R.A."/>
            <person name="Ortiz-Santana B."/>
            <person name="Ovrebo C."/>
            <person name="Racz N."/>
            <person name="Riley R."/>
            <person name="Savchenko A."/>
            <person name="Shiryaev A."/>
            <person name="Soop K."/>
            <person name="Spirin V."/>
            <person name="Szebenyi C."/>
            <person name="Tomsovsky M."/>
            <person name="Tulloss R.E."/>
            <person name="Uehling J."/>
            <person name="Grigoriev I.V."/>
            <person name="Vagvolgyi C."/>
            <person name="Papp T."/>
            <person name="Martin F.M."/>
            <person name="Miettinen O."/>
            <person name="Hibbett D.S."/>
            <person name="Nagy L.G."/>
        </authorList>
    </citation>
    <scope>NUCLEOTIDE SEQUENCE [LARGE SCALE GENOMIC DNA]</scope>
    <source>
        <strain evidence="1 2">NL-1719</strain>
    </source>
</reference>
<name>A0ACD3A7T0_9AGAR</name>
<sequence length="97" mass="10826">MLKTTARNACCPTLLRVLRACVILTPTSTVLVGNSMDVVGSVRRVVERRSVVRRRQGLQSFFRAISLCPNEEDFVSLINLNIYALDRTSSEGNIKID</sequence>
<dbReference type="Proteomes" id="UP000308600">
    <property type="component" value="Unassembled WGS sequence"/>
</dbReference>
<evidence type="ECO:0000313" key="2">
    <source>
        <dbReference type="Proteomes" id="UP000308600"/>
    </source>
</evidence>
<gene>
    <name evidence="1" type="ORF">BDN72DRAFT_429279</name>
</gene>
<protein>
    <submittedName>
        <fullName evidence="1">Uncharacterized protein</fullName>
    </submittedName>
</protein>
<proteinExistence type="predicted"/>